<dbReference type="AlphaFoldDB" id="A0A1X1TXB7"/>
<sequence>MSALAAAVVFAWLGMVLAISFLEAPLKFRAPGITIPLGLGIGRLVFRALNAVEIVLATVVLVAVATAAPGTAALAGIGLAVAVLTVQMLVVRPRLRRRSDAVLAAQTAPAGGMIERSSAHYAYAGLEVVKVGALLTAGAALQLATIAA</sequence>
<reference evidence="2 3" key="1">
    <citation type="submission" date="2016-01" db="EMBL/GenBank/DDBJ databases">
        <title>The new phylogeny of the genus Mycobacterium.</title>
        <authorList>
            <person name="Tarcisio F."/>
            <person name="Conor M."/>
            <person name="Antonella G."/>
            <person name="Elisabetta G."/>
            <person name="Giulia F.S."/>
            <person name="Sara T."/>
            <person name="Anna F."/>
            <person name="Clotilde B."/>
            <person name="Roberto B."/>
            <person name="Veronica D.S."/>
            <person name="Fabio R."/>
            <person name="Monica P."/>
            <person name="Olivier J."/>
            <person name="Enrico T."/>
            <person name="Nicola S."/>
        </authorList>
    </citation>
    <scope>NUCLEOTIDE SEQUENCE [LARGE SCALE GENOMIC DNA]</scope>
    <source>
        <strain evidence="2 3">ATCC 27353</strain>
    </source>
</reference>
<evidence type="ECO:0000313" key="3">
    <source>
        <dbReference type="Proteomes" id="UP000193465"/>
    </source>
</evidence>
<keyword evidence="1" id="KW-1133">Transmembrane helix</keyword>
<dbReference type="Proteomes" id="UP000193465">
    <property type="component" value="Unassembled WGS sequence"/>
</dbReference>
<evidence type="ECO:0000256" key="1">
    <source>
        <dbReference type="SAM" id="Phobius"/>
    </source>
</evidence>
<accession>A0A1X1TXB7</accession>
<comment type="caution">
    <text evidence="2">The sequence shown here is derived from an EMBL/GenBank/DDBJ whole genome shotgun (WGS) entry which is preliminary data.</text>
</comment>
<feature type="transmembrane region" description="Helical" evidence="1">
    <location>
        <begin position="51"/>
        <end position="68"/>
    </location>
</feature>
<organism evidence="2 3">
    <name type="scientific">Mycolicibacter engbaekii</name>
    <dbReference type="NCBI Taxonomy" id="188915"/>
    <lineage>
        <taxon>Bacteria</taxon>
        <taxon>Bacillati</taxon>
        <taxon>Actinomycetota</taxon>
        <taxon>Actinomycetes</taxon>
        <taxon>Mycobacteriales</taxon>
        <taxon>Mycobacteriaceae</taxon>
        <taxon>Mycolicibacter</taxon>
    </lineage>
</organism>
<keyword evidence="1" id="KW-0472">Membrane</keyword>
<dbReference type="EMBL" id="LQOT01000024">
    <property type="protein sequence ID" value="ORV49241.1"/>
    <property type="molecule type" value="Genomic_DNA"/>
</dbReference>
<gene>
    <name evidence="2" type="ORF">AWC02_06415</name>
</gene>
<dbReference type="STRING" id="188915.AWC02_06415"/>
<name>A0A1X1TXB7_9MYCO</name>
<protein>
    <recommendedName>
        <fullName evidence="4">DUF4149 domain-containing protein</fullName>
    </recommendedName>
</protein>
<feature type="transmembrane region" description="Helical" evidence="1">
    <location>
        <begin position="74"/>
        <end position="91"/>
    </location>
</feature>
<evidence type="ECO:0000313" key="2">
    <source>
        <dbReference type="EMBL" id="ORV49241.1"/>
    </source>
</evidence>
<dbReference type="RefSeq" id="WP_085127893.1">
    <property type="nucleotide sequence ID" value="NZ_LQOT01000024.1"/>
</dbReference>
<evidence type="ECO:0008006" key="4">
    <source>
        <dbReference type="Google" id="ProtNLM"/>
    </source>
</evidence>
<keyword evidence="3" id="KW-1185">Reference proteome</keyword>
<keyword evidence="1" id="KW-0812">Transmembrane</keyword>
<proteinExistence type="predicted"/>